<organism evidence="2">
    <name type="scientific">marine sediment metagenome</name>
    <dbReference type="NCBI Taxonomy" id="412755"/>
    <lineage>
        <taxon>unclassified sequences</taxon>
        <taxon>metagenomes</taxon>
        <taxon>ecological metagenomes</taxon>
    </lineage>
</organism>
<dbReference type="PANTHER" id="PTHR35149:SF2">
    <property type="entry name" value="DUF262 DOMAIN-CONTAINING PROTEIN"/>
    <property type="match status" value="1"/>
</dbReference>
<accession>X1VBG9</accession>
<protein>
    <recommendedName>
        <fullName evidence="1">GmrSD restriction endonucleases N-terminal domain-containing protein</fullName>
    </recommendedName>
</protein>
<proteinExistence type="predicted"/>
<dbReference type="PANTHER" id="PTHR35149">
    <property type="entry name" value="SLL5132 PROTEIN"/>
    <property type="match status" value="1"/>
</dbReference>
<evidence type="ECO:0000259" key="1">
    <source>
        <dbReference type="Pfam" id="PF03235"/>
    </source>
</evidence>
<dbReference type="Pfam" id="PF03235">
    <property type="entry name" value="GmrSD_N"/>
    <property type="match status" value="1"/>
</dbReference>
<sequence length="250" mass="28554">YSWEREHITDFWNDTIVDSSSDYFIGSMVMFKLGSSTYGIVDGQQRMTTIMMILCALRNAFNQEGIDDLANGIHQLIERKDINNKKIFVLSPESSFPYFQEYIQKFGPPEVTPEVRDEEKNLENAFSLINSQIKAPIDAIKSDTTLGGESKKEQIKKKLISIRDKMLGLKLISVELDDEDDAYIIFETLNTRGKDLNVSDLVKNHLTKMLKSKGEVDSTKLKWEKILATIQGSASDIDTDGFLHHYWLSK</sequence>
<dbReference type="EMBL" id="BARW01029902">
    <property type="protein sequence ID" value="GAJ14372.1"/>
    <property type="molecule type" value="Genomic_DNA"/>
</dbReference>
<feature type="domain" description="GmrSD restriction endonucleases N-terminal" evidence="1">
    <location>
        <begin position="1"/>
        <end position="206"/>
    </location>
</feature>
<feature type="non-terminal residue" evidence="2">
    <location>
        <position position="1"/>
    </location>
</feature>
<comment type="caution">
    <text evidence="2">The sequence shown here is derived from an EMBL/GenBank/DDBJ whole genome shotgun (WGS) entry which is preliminary data.</text>
</comment>
<gene>
    <name evidence="2" type="ORF">S12H4_47941</name>
</gene>
<evidence type="ECO:0000313" key="2">
    <source>
        <dbReference type="EMBL" id="GAJ14372.1"/>
    </source>
</evidence>
<reference evidence="2" key="1">
    <citation type="journal article" date="2014" name="Front. Microbiol.">
        <title>High frequency of phylogenetically diverse reductive dehalogenase-homologous genes in deep subseafloor sedimentary metagenomes.</title>
        <authorList>
            <person name="Kawai M."/>
            <person name="Futagami T."/>
            <person name="Toyoda A."/>
            <person name="Takaki Y."/>
            <person name="Nishi S."/>
            <person name="Hori S."/>
            <person name="Arai W."/>
            <person name="Tsubouchi T."/>
            <person name="Morono Y."/>
            <person name="Uchiyama I."/>
            <person name="Ito T."/>
            <person name="Fujiyama A."/>
            <person name="Inagaki F."/>
            <person name="Takami H."/>
        </authorList>
    </citation>
    <scope>NUCLEOTIDE SEQUENCE</scope>
    <source>
        <strain evidence="2">Expedition CK06-06</strain>
    </source>
</reference>
<name>X1VBG9_9ZZZZ</name>
<dbReference type="InterPro" id="IPR004919">
    <property type="entry name" value="GmrSD_N"/>
</dbReference>
<feature type="non-terminal residue" evidence="2">
    <location>
        <position position="250"/>
    </location>
</feature>
<dbReference type="AlphaFoldDB" id="X1VBG9"/>